<evidence type="ECO:0000313" key="15">
    <source>
        <dbReference type="Proteomes" id="UP001515480"/>
    </source>
</evidence>
<feature type="signal peptide" evidence="12">
    <location>
        <begin position="1"/>
        <end position="18"/>
    </location>
</feature>
<dbReference type="Pfam" id="PF13460">
    <property type="entry name" value="NAD_binding_10"/>
    <property type="match status" value="1"/>
</dbReference>
<evidence type="ECO:0000256" key="8">
    <source>
        <dbReference type="ARBA" id="ARBA00023171"/>
    </source>
</evidence>
<evidence type="ECO:0000256" key="6">
    <source>
        <dbReference type="ARBA" id="ARBA00022946"/>
    </source>
</evidence>
<accession>A0AB34IM94</accession>
<dbReference type="GO" id="GO:0009507">
    <property type="term" value="C:chloroplast"/>
    <property type="evidence" value="ECO:0007669"/>
    <property type="project" value="UniProtKB-SubCell"/>
</dbReference>
<evidence type="ECO:0000256" key="11">
    <source>
        <dbReference type="ARBA" id="ARBA00049498"/>
    </source>
</evidence>
<evidence type="ECO:0000256" key="3">
    <source>
        <dbReference type="ARBA" id="ARBA00022528"/>
    </source>
</evidence>
<keyword evidence="6" id="KW-0809">Transit peptide</keyword>
<feature type="domain" description="NAD(P)-binding" evidence="13">
    <location>
        <begin position="53"/>
        <end position="241"/>
    </location>
</feature>
<keyword evidence="8" id="KW-0149">Chlorophyll biosynthesis</keyword>
<keyword evidence="5" id="KW-0521">NADP</keyword>
<evidence type="ECO:0000256" key="12">
    <source>
        <dbReference type="SAM" id="SignalP"/>
    </source>
</evidence>
<keyword evidence="12" id="KW-0732">Signal</keyword>
<protein>
    <recommendedName>
        <fullName evidence="10">Divinyl chlorophyllide a 8-vinyl-reductase, chloroplastic</fullName>
        <ecNumber evidence="9">1.3.1.75</ecNumber>
    </recommendedName>
</protein>
<dbReference type="EC" id="1.3.1.75" evidence="9"/>
<dbReference type="AlphaFoldDB" id="A0AB34IM94"/>
<evidence type="ECO:0000256" key="4">
    <source>
        <dbReference type="ARBA" id="ARBA00022640"/>
    </source>
</evidence>
<keyword evidence="4" id="KW-0934">Plastid</keyword>
<sequence>MLWLSGLLLGALHAPHELLPLRHALLREPRAHPAVCSSSRAAVVDTPPVVVLGATGYIGKAVVSELVARGRPTIAFIRPGASVPVELEGATVVEGDVEQDRGGHLTEAIKGASGVISCISSRSGKKDEVWRVDYGASELALRLLAEHGADRAAYVLLSAICVKNPVLHLHSAKLAVEKCLAESDVPHVIVRPSAYFKSISAQVPNVVAGKPYVLFGDGTHTKCNAMGQRDLANLLVDSLDNAPTKGEIIEIGGPGVPITPRRQSQLIFQMAGLEPKYVFVPLALLDFIVNVFEFAERVAPSIASDLAESARIARFYATEDMIGPSNPTYGHERIEDFYSSAVSRAQESDEDLGLPASSVLASLVLSNSPLFIAGALVFGIFSLFDPLSSSPQQAATALLASSEMYQL</sequence>
<keyword evidence="7" id="KW-0560">Oxidoreductase</keyword>
<comment type="caution">
    <text evidence="14">The sequence shown here is derived from an EMBL/GenBank/DDBJ whole genome shotgun (WGS) entry which is preliminary data.</text>
</comment>
<keyword evidence="15" id="KW-1185">Reference proteome</keyword>
<evidence type="ECO:0000313" key="14">
    <source>
        <dbReference type="EMBL" id="KAL1500360.1"/>
    </source>
</evidence>
<gene>
    <name evidence="14" type="ORF">AB1Y20_013023</name>
</gene>
<dbReference type="PANTHER" id="PTHR47378:SF1">
    <property type="entry name" value="DIVINYL CHLOROPHYLLIDE A 8-VINYL-REDUCTASE, CHLOROPLASTIC"/>
    <property type="match status" value="1"/>
</dbReference>
<evidence type="ECO:0000256" key="9">
    <source>
        <dbReference type="ARBA" id="ARBA00024059"/>
    </source>
</evidence>
<evidence type="ECO:0000259" key="13">
    <source>
        <dbReference type="Pfam" id="PF13460"/>
    </source>
</evidence>
<evidence type="ECO:0000256" key="10">
    <source>
        <dbReference type="ARBA" id="ARBA00024089"/>
    </source>
</evidence>
<dbReference type="Gene3D" id="3.40.50.720">
    <property type="entry name" value="NAD(P)-binding Rossmann-like Domain"/>
    <property type="match status" value="1"/>
</dbReference>
<proteinExistence type="predicted"/>
<comment type="catalytic activity">
    <reaction evidence="11">
        <text>protochlorophyllide a + NADP(+) = 3,8-divinyl protochlorophyllide a + NADPH + H(+)</text>
        <dbReference type="Rhea" id="RHEA:48884"/>
        <dbReference type="ChEBI" id="CHEBI:15378"/>
        <dbReference type="ChEBI" id="CHEBI:57783"/>
        <dbReference type="ChEBI" id="CHEBI:58349"/>
        <dbReference type="ChEBI" id="CHEBI:58632"/>
        <dbReference type="ChEBI" id="CHEBI:83350"/>
        <dbReference type="EC" id="1.3.1.75"/>
    </reaction>
</comment>
<dbReference type="EMBL" id="JBGBPQ010000023">
    <property type="protein sequence ID" value="KAL1500360.1"/>
    <property type="molecule type" value="Genomic_DNA"/>
</dbReference>
<evidence type="ECO:0000256" key="7">
    <source>
        <dbReference type="ARBA" id="ARBA00023002"/>
    </source>
</evidence>
<comment type="subcellular location">
    <subcellularLocation>
        <location evidence="1">Plastid</location>
        <location evidence="1">Chloroplast</location>
    </subcellularLocation>
</comment>
<dbReference type="GO" id="GO:0033728">
    <property type="term" value="F:3,8-divinyl protochlorophyllide a 8-vinyl-reductase (NADPH) activity"/>
    <property type="evidence" value="ECO:0007669"/>
    <property type="project" value="UniProtKB-EC"/>
</dbReference>
<dbReference type="InterPro" id="IPR044201">
    <property type="entry name" value="DVR-like"/>
</dbReference>
<dbReference type="GO" id="GO:0015995">
    <property type="term" value="P:chlorophyll biosynthetic process"/>
    <property type="evidence" value="ECO:0007669"/>
    <property type="project" value="UniProtKB-KW"/>
</dbReference>
<reference evidence="14 15" key="1">
    <citation type="journal article" date="2024" name="Science">
        <title>Giant polyketide synthase enzymes in the biosynthesis of giant marine polyether toxins.</title>
        <authorList>
            <person name="Fallon T.R."/>
            <person name="Shende V.V."/>
            <person name="Wierzbicki I.H."/>
            <person name="Pendleton A.L."/>
            <person name="Watervoot N.F."/>
            <person name="Auber R.P."/>
            <person name="Gonzalez D.J."/>
            <person name="Wisecaver J.H."/>
            <person name="Moore B.S."/>
        </authorList>
    </citation>
    <scope>NUCLEOTIDE SEQUENCE [LARGE SCALE GENOMIC DNA]</scope>
    <source>
        <strain evidence="14 15">12B1</strain>
    </source>
</reference>
<evidence type="ECO:0000256" key="1">
    <source>
        <dbReference type="ARBA" id="ARBA00004229"/>
    </source>
</evidence>
<evidence type="ECO:0000256" key="2">
    <source>
        <dbReference type="ARBA" id="ARBA00005173"/>
    </source>
</evidence>
<dbReference type="Proteomes" id="UP001515480">
    <property type="component" value="Unassembled WGS sequence"/>
</dbReference>
<dbReference type="InterPro" id="IPR016040">
    <property type="entry name" value="NAD(P)-bd_dom"/>
</dbReference>
<dbReference type="PANTHER" id="PTHR47378">
    <property type="entry name" value="DIVINYL CHLOROPHYLLIDE A 8-VINYL-REDUCTASE, CHLOROPLASTIC"/>
    <property type="match status" value="1"/>
</dbReference>
<name>A0AB34IM94_PRYPA</name>
<comment type="pathway">
    <text evidence="2">Porphyrin-containing compound metabolism; chlorophyll biosynthesis.</text>
</comment>
<dbReference type="SUPFAM" id="SSF51735">
    <property type="entry name" value="NAD(P)-binding Rossmann-fold domains"/>
    <property type="match status" value="1"/>
</dbReference>
<feature type="chain" id="PRO_5044258463" description="Divinyl chlorophyllide a 8-vinyl-reductase, chloroplastic" evidence="12">
    <location>
        <begin position="19"/>
        <end position="407"/>
    </location>
</feature>
<evidence type="ECO:0000256" key="5">
    <source>
        <dbReference type="ARBA" id="ARBA00022857"/>
    </source>
</evidence>
<organism evidence="14 15">
    <name type="scientific">Prymnesium parvum</name>
    <name type="common">Toxic golden alga</name>
    <dbReference type="NCBI Taxonomy" id="97485"/>
    <lineage>
        <taxon>Eukaryota</taxon>
        <taxon>Haptista</taxon>
        <taxon>Haptophyta</taxon>
        <taxon>Prymnesiophyceae</taxon>
        <taxon>Prymnesiales</taxon>
        <taxon>Prymnesiaceae</taxon>
        <taxon>Prymnesium</taxon>
    </lineage>
</organism>
<keyword evidence="3" id="KW-0150">Chloroplast</keyword>
<dbReference type="InterPro" id="IPR036291">
    <property type="entry name" value="NAD(P)-bd_dom_sf"/>
</dbReference>